<organism evidence="2 3">
    <name type="scientific">Neurospora intermedia</name>
    <dbReference type="NCBI Taxonomy" id="5142"/>
    <lineage>
        <taxon>Eukaryota</taxon>
        <taxon>Fungi</taxon>
        <taxon>Dikarya</taxon>
        <taxon>Ascomycota</taxon>
        <taxon>Pezizomycotina</taxon>
        <taxon>Sordariomycetes</taxon>
        <taxon>Sordariomycetidae</taxon>
        <taxon>Sordariales</taxon>
        <taxon>Sordariaceae</taxon>
        <taxon>Neurospora</taxon>
    </lineage>
</organism>
<evidence type="ECO:0000313" key="2">
    <source>
        <dbReference type="EMBL" id="KAL0473209.1"/>
    </source>
</evidence>
<proteinExistence type="predicted"/>
<accession>A0ABR3DKS0</accession>
<name>A0ABR3DKS0_NEUIN</name>
<reference evidence="2 3" key="1">
    <citation type="submission" date="2023-09" db="EMBL/GenBank/DDBJ databases">
        <title>Multi-omics analysis of a traditional fermented food reveals byproduct-associated fungal strains for waste-to-food upcycling.</title>
        <authorList>
            <consortium name="Lawrence Berkeley National Laboratory"/>
            <person name="Rekdal V.M."/>
            <person name="Villalobos-Escobedo J.M."/>
            <person name="Rodriguez-Valeron N."/>
            <person name="Garcia M.O."/>
            <person name="Vasquez D.P."/>
            <person name="Damayanti I."/>
            <person name="Sorensen P.M."/>
            <person name="Baidoo E.E."/>
            <person name="De Carvalho A.C."/>
            <person name="Riley R."/>
            <person name="Lipzen A."/>
            <person name="He G."/>
            <person name="Yan M."/>
            <person name="Haridas S."/>
            <person name="Daum C."/>
            <person name="Yoshinaga Y."/>
            <person name="Ng V."/>
            <person name="Grigoriev I.V."/>
            <person name="Munk R."/>
            <person name="Nuraida L."/>
            <person name="Wijaya C.H."/>
            <person name="Morales P.-C."/>
            <person name="Keasling J.D."/>
        </authorList>
    </citation>
    <scope>NUCLEOTIDE SEQUENCE [LARGE SCALE GENOMIC DNA]</scope>
    <source>
        <strain evidence="2 3">FGSC 2613</strain>
    </source>
</reference>
<comment type="caution">
    <text evidence="2">The sequence shown here is derived from an EMBL/GenBank/DDBJ whole genome shotgun (WGS) entry which is preliminary data.</text>
</comment>
<feature type="compositionally biased region" description="Basic and acidic residues" evidence="1">
    <location>
        <begin position="17"/>
        <end position="28"/>
    </location>
</feature>
<dbReference type="EMBL" id="JAVLET010000002">
    <property type="protein sequence ID" value="KAL0473209.1"/>
    <property type="molecule type" value="Genomic_DNA"/>
</dbReference>
<feature type="compositionally biased region" description="Polar residues" evidence="1">
    <location>
        <begin position="1"/>
        <end position="14"/>
    </location>
</feature>
<feature type="region of interest" description="Disordered" evidence="1">
    <location>
        <begin position="1"/>
        <end position="28"/>
    </location>
</feature>
<feature type="compositionally biased region" description="Polar residues" evidence="1">
    <location>
        <begin position="154"/>
        <end position="178"/>
    </location>
</feature>
<evidence type="ECO:0000313" key="3">
    <source>
        <dbReference type="Proteomes" id="UP001451303"/>
    </source>
</evidence>
<protein>
    <submittedName>
        <fullName evidence="2">Uncharacterized protein</fullName>
    </submittedName>
</protein>
<keyword evidence="3" id="KW-1185">Reference proteome</keyword>
<evidence type="ECO:0000256" key="1">
    <source>
        <dbReference type="SAM" id="MobiDB-lite"/>
    </source>
</evidence>
<dbReference type="Proteomes" id="UP001451303">
    <property type="component" value="Unassembled WGS sequence"/>
</dbReference>
<sequence length="189" mass="21358">MQESQNGNKSQSAMTEDDQKREEIGTTRPQFREIPRYWRDTPFTFIFNGIKAWKYFLGVLSLIDIATLQRVGPPEENISAPILNDIERKCHSETPACFSMSIAKTGSQPNFSHDLPGAYPFVEERTLLKMNVLPSTITPARVFHTEHHAEELPQNQNGIREPTSELSTTAVASPSTRNPKFWARQGGII</sequence>
<feature type="region of interest" description="Disordered" evidence="1">
    <location>
        <begin position="154"/>
        <end position="189"/>
    </location>
</feature>
<gene>
    <name evidence="2" type="ORF">QR685DRAFT_603650</name>
</gene>